<protein>
    <recommendedName>
        <fullName evidence="2">YCII-related domain-containing protein</fullName>
    </recommendedName>
</protein>
<dbReference type="Gene3D" id="3.30.70.1060">
    <property type="entry name" value="Dimeric alpha+beta barrel"/>
    <property type="match status" value="1"/>
</dbReference>
<reference evidence="3 4" key="1">
    <citation type="submission" date="2023-07" db="EMBL/GenBank/DDBJ databases">
        <title>Genomic Encyclopedia of Type Strains, Phase IV (KMG-IV): sequencing the most valuable type-strain genomes for metagenomic binning, comparative biology and taxonomic classification.</title>
        <authorList>
            <person name="Goeker M."/>
        </authorList>
    </citation>
    <scope>NUCLEOTIDE SEQUENCE [LARGE SCALE GENOMIC DNA]</scope>
    <source>
        <strain evidence="3 4">B6-8</strain>
    </source>
</reference>
<dbReference type="RefSeq" id="WP_266351099.1">
    <property type="nucleotide sequence ID" value="NZ_JAPKNG010000007.1"/>
</dbReference>
<dbReference type="PANTHER" id="PTHR35174:SF3">
    <property type="entry name" value="BLL7171 PROTEIN"/>
    <property type="match status" value="1"/>
</dbReference>
<sequence>MGRLAAYIDEISASGVARSGAGLLAPETGTSLRIRDGQNQVQDGPFASAKEQLAGFFVIEVDDIDAALAWAAKAPCAPVGGVEVRPTLPSM</sequence>
<dbReference type="SUPFAM" id="SSF54909">
    <property type="entry name" value="Dimeric alpha+beta barrel"/>
    <property type="match status" value="1"/>
</dbReference>
<evidence type="ECO:0000313" key="4">
    <source>
        <dbReference type="Proteomes" id="UP001241603"/>
    </source>
</evidence>
<dbReference type="Pfam" id="PF03795">
    <property type="entry name" value="YCII"/>
    <property type="match status" value="1"/>
</dbReference>
<keyword evidence="4" id="KW-1185">Reference proteome</keyword>
<dbReference type="InterPro" id="IPR011008">
    <property type="entry name" value="Dimeric_a/b-barrel"/>
</dbReference>
<dbReference type="InterPro" id="IPR005545">
    <property type="entry name" value="YCII"/>
</dbReference>
<dbReference type="Proteomes" id="UP001241603">
    <property type="component" value="Unassembled WGS sequence"/>
</dbReference>
<organism evidence="3 4">
    <name type="scientific">Kaistia dalseonensis</name>
    <dbReference type="NCBI Taxonomy" id="410840"/>
    <lineage>
        <taxon>Bacteria</taxon>
        <taxon>Pseudomonadati</taxon>
        <taxon>Pseudomonadota</taxon>
        <taxon>Alphaproteobacteria</taxon>
        <taxon>Hyphomicrobiales</taxon>
        <taxon>Kaistiaceae</taxon>
        <taxon>Kaistia</taxon>
    </lineage>
</organism>
<name>A0ABU0HD78_9HYPH</name>
<evidence type="ECO:0000259" key="2">
    <source>
        <dbReference type="Pfam" id="PF03795"/>
    </source>
</evidence>
<evidence type="ECO:0000313" key="3">
    <source>
        <dbReference type="EMBL" id="MDQ0440235.1"/>
    </source>
</evidence>
<dbReference type="EMBL" id="JAUSVO010000007">
    <property type="protein sequence ID" value="MDQ0440235.1"/>
    <property type="molecule type" value="Genomic_DNA"/>
</dbReference>
<accession>A0ABU0HD78</accession>
<evidence type="ECO:0000256" key="1">
    <source>
        <dbReference type="ARBA" id="ARBA00007689"/>
    </source>
</evidence>
<dbReference type="PANTHER" id="PTHR35174">
    <property type="entry name" value="BLL7171 PROTEIN-RELATED"/>
    <property type="match status" value="1"/>
</dbReference>
<comment type="caution">
    <text evidence="3">The sequence shown here is derived from an EMBL/GenBank/DDBJ whole genome shotgun (WGS) entry which is preliminary data.</text>
</comment>
<proteinExistence type="inferred from homology"/>
<feature type="domain" description="YCII-related" evidence="2">
    <location>
        <begin position="5"/>
        <end position="87"/>
    </location>
</feature>
<comment type="similarity">
    <text evidence="1">Belongs to the YciI family.</text>
</comment>
<gene>
    <name evidence="3" type="ORF">QO014_004648</name>
</gene>